<name>A0A381XMB5_9ZZZZ</name>
<organism evidence="2">
    <name type="scientific">marine metagenome</name>
    <dbReference type="NCBI Taxonomy" id="408172"/>
    <lineage>
        <taxon>unclassified sequences</taxon>
        <taxon>metagenomes</taxon>
        <taxon>ecological metagenomes</taxon>
    </lineage>
</organism>
<keyword evidence="1" id="KW-1133">Transmembrane helix</keyword>
<proteinExistence type="predicted"/>
<keyword evidence="1" id="KW-0812">Transmembrane</keyword>
<dbReference type="AlphaFoldDB" id="A0A381XMB5"/>
<feature type="transmembrane region" description="Helical" evidence="1">
    <location>
        <begin position="37"/>
        <end position="58"/>
    </location>
</feature>
<evidence type="ECO:0000313" key="2">
    <source>
        <dbReference type="EMBL" id="SVA65849.1"/>
    </source>
</evidence>
<dbReference type="EMBL" id="UINC01015677">
    <property type="protein sequence ID" value="SVA65849.1"/>
    <property type="molecule type" value="Genomic_DNA"/>
</dbReference>
<dbReference type="InterPro" id="IPR003744">
    <property type="entry name" value="YhhQ"/>
</dbReference>
<dbReference type="Pfam" id="PF02592">
    <property type="entry name" value="Vut_1"/>
    <property type="match status" value="1"/>
</dbReference>
<keyword evidence="1" id="KW-0472">Membrane</keyword>
<dbReference type="PANTHER" id="PTHR34300:SF2">
    <property type="entry name" value="QUEUOSINE PRECURSOR TRANSPORTER-RELATED"/>
    <property type="match status" value="1"/>
</dbReference>
<protein>
    <recommendedName>
        <fullName evidence="3">Peptidase S54 rhomboid domain-containing protein</fullName>
    </recommendedName>
</protein>
<dbReference type="PANTHER" id="PTHR34300">
    <property type="entry name" value="QUEUOSINE PRECURSOR TRANSPORTER-RELATED"/>
    <property type="match status" value="1"/>
</dbReference>
<feature type="non-terminal residue" evidence="2">
    <location>
        <position position="109"/>
    </location>
</feature>
<feature type="transmembrane region" description="Helical" evidence="1">
    <location>
        <begin position="7"/>
        <end position="25"/>
    </location>
</feature>
<evidence type="ECO:0008006" key="3">
    <source>
        <dbReference type="Google" id="ProtNLM"/>
    </source>
</evidence>
<feature type="transmembrane region" description="Helical" evidence="1">
    <location>
        <begin position="70"/>
        <end position="91"/>
    </location>
</feature>
<reference evidence="2" key="1">
    <citation type="submission" date="2018-05" db="EMBL/GenBank/DDBJ databases">
        <authorList>
            <person name="Lanie J.A."/>
            <person name="Ng W.-L."/>
            <person name="Kazmierczak K.M."/>
            <person name="Andrzejewski T.M."/>
            <person name="Davidsen T.M."/>
            <person name="Wayne K.J."/>
            <person name="Tettelin H."/>
            <person name="Glass J.I."/>
            <person name="Rusch D."/>
            <person name="Podicherti R."/>
            <person name="Tsui H.-C.T."/>
            <person name="Winkler M.E."/>
        </authorList>
    </citation>
    <scope>NUCLEOTIDE SEQUENCE</scope>
</reference>
<evidence type="ECO:0000256" key="1">
    <source>
        <dbReference type="SAM" id="Phobius"/>
    </source>
</evidence>
<sequence>MNVKKENNYNLTFIAIGFYLSLQIFSDIGSLKIIKLFGYSIDGGTFLYPFTFTIRDLIHRLSNKKTSQIVIIQSGFLNLFMALFFYIIGILPSDLEIGPIPEKEMKEVI</sequence>
<accession>A0A381XMB5</accession>
<gene>
    <name evidence="2" type="ORF">METZ01_LOCUS118703</name>
</gene>